<evidence type="ECO:0000313" key="3">
    <source>
        <dbReference type="Proteomes" id="UP000215914"/>
    </source>
</evidence>
<dbReference type="Proteomes" id="UP000215914">
    <property type="component" value="Unassembled WGS sequence"/>
</dbReference>
<gene>
    <name evidence="2" type="ORF">HanXRQr2_Chr05g0224621</name>
</gene>
<organism evidence="2 3">
    <name type="scientific">Helianthus annuus</name>
    <name type="common">Common sunflower</name>
    <dbReference type="NCBI Taxonomy" id="4232"/>
    <lineage>
        <taxon>Eukaryota</taxon>
        <taxon>Viridiplantae</taxon>
        <taxon>Streptophyta</taxon>
        <taxon>Embryophyta</taxon>
        <taxon>Tracheophyta</taxon>
        <taxon>Spermatophyta</taxon>
        <taxon>Magnoliopsida</taxon>
        <taxon>eudicotyledons</taxon>
        <taxon>Gunneridae</taxon>
        <taxon>Pentapetalae</taxon>
        <taxon>asterids</taxon>
        <taxon>campanulids</taxon>
        <taxon>Asterales</taxon>
        <taxon>Asteraceae</taxon>
        <taxon>Asteroideae</taxon>
        <taxon>Heliantheae alliance</taxon>
        <taxon>Heliantheae</taxon>
        <taxon>Helianthus</taxon>
    </lineage>
</organism>
<feature type="chain" id="PRO_5039918459" evidence="1">
    <location>
        <begin position="24"/>
        <end position="56"/>
    </location>
</feature>
<name>A0A9K3J0Q4_HELAN</name>
<protein>
    <submittedName>
        <fullName evidence="2">Uncharacterized protein</fullName>
    </submittedName>
</protein>
<accession>A0A9K3J0Q4</accession>
<comment type="caution">
    <text evidence="2">The sequence shown here is derived from an EMBL/GenBank/DDBJ whole genome shotgun (WGS) entry which is preliminary data.</text>
</comment>
<proteinExistence type="predicted"/>
<dbReference type="EMBL" id="MNCJ02000320">
    <property type="protein sequence ID" value="KAF5806696.1"/>
    <property type="molecule type" value="Genomic_DNA"/>
</dbReference>
<reference evidence="2" key="1">
    <citation type="journal article" date="2017" name="Nature">
        <title>The sunflower genome provides insights into oil metabolism, flowering and Asterid evolution.</title>
        <authorList>
            <person name="Badouin H."/>
            <person name="Gouzy J."/>
            <person name="Grassa C.J."/>
            <person name="Murat F."/>
            <person name="Staton S.E."/>
            <person name="Cottret L."/>
            <person name="Lelandais-Briere C."/>
            <person name="Owens G.L."/>
            <person name="Carrere S."/>
            <person name="Mayjonade B."/>
            <person name="Legrand L."/>
            <person name="Gill N."/>
            <person name="Kane N.C."/>
            <person name="Bowers J.E."/>
            <person name="Hubner S."/>
            <person name="Bellec A."/>
            <person name="Berard A."/>
            <person name="Berges H."/>
            <person name="Blanchet N."/>
            <person name="Boniface M.C."/>
            <person name="Brunel D."/>
            <person name="Catrice O."/>
            <person name="Chaidir N."/>
            <person name="Claudel C."/>
            <person name="Donnadieu C."/>
            <person name="Faraut T."/>
            <person name="Fievet G."/>
            <person name="Helmstetter N."/>
            <person name="King M."/>
            <person name="Knapp S.J."/>
            <person name="Lai Z."/>
            <person name="Le Paslier M.C."/>
            <person name="Lippi Y."/>
            <person name="Lorenzon L."/>
            <person name="Mandel J.R."/>
            <person name="Marage G."/>
            <person name="Marchand G."/>
            <person name="Marquand E."/>
            <person name="Bret-Mestries E."/>
            <person name="Morien E."/>
            <person name="Nambeesan S."/>
            <person name="Nguyen T."/>
            <person name="Pegot-Espagnet P."/>
            <person name="Pouilly N."/>
            <person name="Raftis F."/>
            <person name="Sallet E."/>
            <person name="Schiex T."/>
            <person name="Thomas J."/>
            <person name="Vandecasteele C."/>
            <person name="Vares D."/>
            <person name="Vear F."/>
            <person name="Vautrin S."/>
            <person name="Crespi M."/>
            <person name="Mangin B."/>
            <person name="Burke J.M."/>
            <person name="Salse J."/>
            <person name="Munos S."/>
            <person name="Vincourt P."/>
            <person name="Rieseberg L.H."/>
            <person name="Langlade N.B."/>
        </authorList>
    </citation>
    <scope>NUCLEOTIDE SEQUENCE</scope>
    <source>
        <tissue evidence="2">Leaves</tissue>
    </source>
</reference>
<evidence type="ECO:0000313" key="2">
    <source>
        <dbReference type="EMBL" id="KAF5806696.1"/>
    </source>
</evidence>
<reference evidence="2" key="2">
    <citation type="submission" date="2020-06" db="EMBL/GenBank/DDBJ databases">
        <title>Helianthus annuus Genome sequencing and assembly Release 2.</title>
        <authorList>
            <person name="Gouzy J."/>
            <person name="Langlade N."/>
            <person name="Munos S."/>
        </authorList>
    </citation>
    <scope>NUCLEOTIDE SEQUENCE</scope>
    <source>
        <tissue evidence="2">Leaves</tissue>
    </source>
</reference>
<feature type="signal peptide" evidence="1">
    <location>
        <begin position="1"/>
        <end position="23"/>
    </location>
</feature>
<keyword evidence="3" id="KW-1185">Reference proteome</keyword>
<sequence length="56" mass="6504">MHSFSLFSKALSDLALFLRLLRAAEVLRWVVGGWRWRCGDGDGVGDGCRWWWPETH</sequence>
<evidence type="ECO:0000256" key="1">
    <source>
        <dbReference type="SAM" id="SignalP"/>
    </source>
</evidence>
<dbReference type="Gramene" id="mRNA:HanXRQr2_Chr05g0224621">
    <property type="protein sequence ID" value="CDS:HanXRQr2_Chr05g0224621.1"/>
    <property type="gene ID" value="HanXRQr2_Chr05g0224621"/>
</dbReference>
<keyword evidence="1" id="KW-0732">Signal</keyword>
<dbReference type="AlphaFoldDB" id="A0A9K3J0Q4"/>